<organism evidence="2 3">
    <name type="scientific">Hyaloscypha variabilis (strain UAMH 11265 / GT02V1 / F)</name>
    <name type="common">Meliniomyces variabilis</name>
    <dbReference type="NCBI Taxonomy" id="1149755"/>
    <lineage>
        <taxon>Eukaryota</taxon>
        <taxon>Fungi</taxon>
        <taxon>Dikarya</taxon>
        <taxon>Ascomycota</taxon>
        <taxon>Pezizomycotina</taxon>
        <taxon>Leotiomycetes</taxon>
        <taxon>Helotiales</taxon>
        <taxon>Hyaloscyphaceae</taxon>
        <taxon>Hyaloscypha</taxon>
        <taxon>Hyaloscypha variabilis</taxon>
    </lineage>
</organism>
<evidence type="ECO:0000259" key="1">
    <source>
        <dbReference type="Pfam" id="PF06985"/>
    </source>
</evidence>
<dbReference type="AlphaFoldDB" id="A0A2J6R5G7"/>
<dbReference type="STRING" id="1149755.A0A2J6R5G7"/>
<dbReference type="Proteomes" id="UP000235786">
    <property type="component" value="Unassembled WGS sequence"/>
</dbReference>
<dbReference type="InterPro" id="IPR052895">
    <property type="entry name" value="HetReg/Transcr_Mod"/>
</dbReference>
<name>A0A2J6R5G7_HYAVF</name>
<dbReference type="Pfam" id="PF06985">
    <property type="entry name" value="HET"/>
    <property type="match status" value="1"/>
</dbReference>
<keyword evidence="3" id="KW-1185">Reference proteome</keyword>
<gene>
    <name evidence="2" type="ORF">L207DRAFT_517809</name>
</gene>
<dbReference type="PANTHER" id="PTHR24148:SF73">
    <property type="entry name" value="HET DOMAIN PROTEIN (AFU_ORTHOLOGUE AFUA_8G01020)"/>
    <property type="match status" value="1"/>
</dbReference>
<dbReference type="OrthoDB" id="3557394at2759"/>
<sequence>MQNNSESQDAGKYSPLDQQKGEIRVLILQPGGESDELHCSLETYQLESCRELDALSYAWGDPKPVEPIFVDGSRTLIAHNLSVALRHLRYPHSSRVLWIDAVCINQADVDERSHQVFMMNRVYTTANQVLIWLGEARADSDFVMTRLKELAGGQRATAAEKLRLRGLFHDCLMDRDWWGRLWIVQEVVLAKSDPIIICGHSYVSWNTFQKAIDVGSLGFLLQGELWAKERLERSNHRISLRLLREEYQNSKISDEPTPSLYTLLFLTKSFQSTDPRDKIYGCLGLLSTRDREIMKPDYQKPTELVFLEVAKYLLTRSEWGFYSGFSVSTRGKLSMTAPSWLPNFAEQSGLSPTNPVMLLLPHSHKVDCGRRNVSFQDRERILAVAGLVLDTVEIAVELKSDPDLLLDQIAELELLAKQAVCRELPLDDARNCFMNLTRDRDVFQVFPSQVSNSPLALREQYEALTRRVERWSGKDTTSQYERPFFNIIKHLLPGMHFFVTNMGFFGITGASVCKGDTVSFLFGEELPIVLRPQGSLYTMLGAANVSGVMNGEVTGDMYQKGLVEKTTFLIG</sequence>
<dbReference type="PANTHER" id="PTHR24148">
    <property type="entry name" value="ANKYRIN REPEAT DOMAIN-CONTAINING PROTEIN 39 HOMOLOG-RELATED"/>
    <property type="match status" value="1"/>
</dbReference>
<protein>
    <submittedName>
        <fullName evidence="2">HET-domain-containing protein</fullName>
    </submittedName>
</protein>
<reference evidence="2 3" key="1">
    <citation type="submission" date="2016-04" db="EMBL/GenBank/DDBJ databases">
        <title>A degradative enzymes factory behind the ericoid mycorrhizal symbiosis.</title>
        <authorList>
            <consortium name="DOE Joint Genome Institute"/>
            <person name="Martino E."/>
            <person name="Morin E."/>
            <person name="Grelet G."/>
            <person name="Kuo A."/>
            <person name="Kohler A."/>
            <person name="Daghino S."/>
            <person name="Barry K."/>
            <person name="Choi C."/>
            <person name="Cichocki N."/>
            <person name="Clum A."/>
            <person name="Copeland A."/>
            <person name="Hainaut M."/>
            <person name="Haridas S."/>
            <person name="Labutti K."/>
            <person name="Lindquist E."/>
            <person name="Lipzen A."/>
            <person name="Khouja H.-R."/>
            <person name="Murat C."/>
            <person name="Ohm R."/>
            <person name="Olson A."/>
            <person name="Spatafora J."/>
            <person name="Veneault-Fourrey C."/>
            <person name="Henrissat B."/>
            <person name="Grigoriev I."/>
            <person name="Martin F."/>
            <person name="Perotto S."/>
        </authorList>
    </citation>
    <scope>NUCLEOTIDE SEQUENCE [LARGE SCALE GENOMIC DNA]</scope>
    <source>
        <strain evidence="2 3">F</strain>
    </source>
</reference>
<feature type="domain" description="Heterokaryon incompatibility" evidence="1">
    <location>
        <begin position="54"/>
        <end position="186"/>
    </location>
</feature>
<evidence type="ECO:0000313" key="2">
    <source>
        <dbReference type="EMBL" id="PMD33767.1"/>
    </source>
</evidence>
<dbReference type="EMBL" id="KZ613955">
    <property type="protein sequence ID" value="PMD33767.1"/>
    <property type="molecule type" value="Genomic_DNA"/>
</dbReference>
<dbReference type="Pfam" id="PF26639">
    <property type="entry name" value="Het-6_barrel"/>
    <property type="match status" value="1"/>
</dbReference>
<dbReference type="InterPro" id="IPR010730">
    <property type="entry name" value="HET"/>
</dbReference>
<accession>A0A2J6R5G7</accession>
<proteinExistence type="predicted"/>
<evidence type="ECO:0000313" key="3">
    <source>
        <dbReference type="Proteomes" id="UP000235786"/>
    </source>
</evidence>